<dbReference type="OrthoDB" id="436852at2759"/>
<evidence type="ECO:0000313" key="2">
    <source>
        <dbReference type="EMBL" id="KIY50084.1"/>
    </source>
</evidence>
<reference evidence="2 3" key="1">
    <citation type="journal article" date="2015" name="Fungal Genet. Biol.">
        <title>Evolution of novel wood decay mechanisms in Agaricales revealed by the genome sequences of Fistulina hepatica and Cylindrobasidium torrendii.</title>
        <authorList>
            <person name="Floudas D."/>
            <person name="Held B.W."/>
            <person name="Riley R."/>
            <person name="Nagy L.G."/>
            <person name="Koehler G."/>
            <person name="Ransdell A.S."/>
            <person name="Younus H."/>
            <person name="Chow J."/>
            <person name="Chiniquy J."/>
            <person name="Lipzen A."/>
            <person name="Tritt A."/>
            <person name="Sun H."/>
            <person name="Haridas S."/>
            <person name="LaButti K."/>
            <person name="Ohm R.A."/>
            <person name="Kues U."/>
            <person name="Blanchette R.A."/>
            <person name="Grigoriev I.V."/>
            <person name="Minto R.E."/>
            <person name="Hibbett D.S."/>
        </authorList>
    </citation>
    <scope>NUCLEOTIDE SEQUENCE [LARGE SCALE GENOMIC DNA]</scope>
    <source>
        <strain evidence="2 3">ATCC 64428</strain>
    </source>
</reference>
<proteinExistence type="predicted"/>
<feature type="compositionally biased region" description="Basic and acidic residues" evidence="1">
    <location>
        <begin position="39"/>
        <end position="56"/>
    </location>
</feature>
<accession>A0A0D7AFZ8</accession>
<protein>
    <submittedName>
        <fullName evidence="2">Uncharacterized protein</fullName>
    </submittedName>
</protein>
<feature type="region of interest" description="Disordered" evidence="1">
    <location>
        <begin position="25"/>
        <end position="70"/>
    </location>
</feature>
<sequence length="206" mass="23865">KLQMFHETSAESFEQSLMQGKYASVTPEFSSAAPPHQLRPADDSDRYASHRDDHTLYPKHFQPPPPARIDPITAAREHRKCRRLAAFDRPPSRTPLCPVFVEGLGRVILDADPEVVVVTERQQKRRRAGAQVKPLTARPSADRVPDVDKWTRDARELGATDPLFPHASLPDWPDAQYPWRMRREEREDLHRKEKCRRMEALSRYLE</sequence>
<dbReference type="AlphaFoldDB" id="A0A0D7AFZ8"/>
<dbReference type="EMBL" id="KN881694">
    <property type="protein sequence ID" value="KIY50084.1"/>
    <property type="molecule type" value="Genomic_DNA"/>
</dbReference>
<feature type="non-terminal residue" evidence="2">
    <location>
        <position position="1"/>
    </location>
</feature>
<feature type="region of interest" description="Disordered" evidence="1">
    <location>
        <begin position="127"/>
        <end position="148"/>
    </location>
</feature>
<gene>
    <name evidence="2" type="ORF">FISHEDRAFT_14014</name>
</gene>
<evidence type="ECO:0000313" key="3">
    <source>
        <dbReference type="Proteomes" id="UP000054144"/>
    </source>
</evidence>
<evidence type="ECO:0000256" key="1">
    <source>
        <dbReference type="SAM" id="MobiDB-lite"/>
    </source>
</evidence>
<dbReference type="Proteomes" id="UP000054144">
    <property type="component" value="Unassembled WGS sequence"/>
</dbReference>
<name>A0A0D7AFZ8_9AGAR</name>
<feature type="non-terminal residue" evidence="2">
    <location>
        <position position="206"/>
    </location>
</feature>
<keyword evidence="3" id="KW-1185">Reference proteome</keyword>
<organism evidence="2 3">
    <name type="scientific">Fistulina hepatica ATCC 64428</name>
    <dbReference type="NCBI Taxonomy" id="1128425"/>
    <lineage>
        <taxon>Eukaryota</taxon>
        <taxon>Fungi</taxon>
        <taxon>Dikarya</taxon>
        <taxon>Basidiomycota</taxon>
        <taxon>Agaricomycotina</taxon>
        <taxon>Agaricomycetes</taxon>
        <taxon>Agaricomycetidae</taxon>
        <taxon>Agaricales</taxon>
        <taxon>Fistulinaceae</taxon>
        <taxon>Fistulina</taxon>
    </lineage>
</organism>